<feature type="compositionally biased region" description="Pro residues" evidence="2">
    <location>
        <begin position="26"/>
        <end position="60"/>
    </location>
</feature>
<proteinExistence type="predicted"/>
<accession>A0A7C4D2Q2</accession>
<feature type="region of interest" description="Disordered" evidence="2">
    <location>
        <begin position="26"/>
        <end position="62"/>
    </location>
</feature>
<dbReference type="InterPro" id="IPR006059">
    <property type="entry name" value="SBP"/>
</dbReference>
<evidence type="ECO:0000256" key="2">
    <source>
        <dbReference type="SAM" id="MobiDB-lite"/>
    </source>
</evidence>
<evidence type="ECO:0000256" key="1">
    <source>
        <dbReference type="ARBA" id="ARBA00022729"/>
    </source>
</evidence>
<keyword evidence="1" id="KW-0732">Signal</keyword>
<gene>
    <name evidence="3" type="ORF">ENU21_03585</name>
</gene>
<evidence type="ECO:0000313" key="3">
    <source>
        <dbReference type="EMBL" id="HGM46822.1"/>
    </source>
</evidence>
<protein>
    <submittedName>
        <fullName evidence="3">ABC transporter substrate-binding protein</fullName>
    </submittedName>
</protein>
<dbReference type="PANTHER" id="PTHR30006:SF24">
    <property type="entry name" value="SLL0237 PROTEIN"/>
    <property type="match status" value="1"/>
</dbReference>
<comment type="caution">
    <text evidence="3">The sequence shown here is derived from an EMBL/GenBank/DDBJ whole genome shotgun (WGS) entry which is preliminary data.</text>
</comment>
<dbReference type="PANTHER" id="PTHR30006">
    <property type="entry name" value="THIAMINE-BINDING PERIPLASMIC PROTEIN-RELATED"/>
    <property type="match status" value="1"/>
</dbReference>
<dbReference type="Gene3D" id="3.40.190.10">
    <property type="entry name" value="Periplasmic binding protein-like II"/>
    <property type="match status" value="2"/>
</dbReference>
<dbReference type="SUPFAM" id="SSF53850">
    <property type="entry name" value="Periplasmic binding protein-like II"/>
    <property type="match status" value="1"/>
</dbReference>
<organism evidence="3">
    <name type="scientific">Thermofilum pendens</name>
    <dbReference type="NCBI Taxonomy" id="2269"/>
    <lineage>
        <taxon>Archaea</taxon>
        <taxon>Thermoproteota</taxon>
        <taxon>Thermoprotei</taxon>
        <taxon>Thermofilales</taxon>
        <taxon>Thermofilaceae</taxon>
        <taxon>Thermofilum</taxon>
    </lineage>
</organism>
<dbReference type="Pfam" id="PF13416">
    <property type="entry name" value="SBP_bac_8"/>
    <property type="match status" value="1"/>
</dbReference>
<reference evidence="3" key="1">
    <citation type="journal article" date="2020" name="mSystems">
        <title>Genome- and Community-Level Interaction Insights into Carbon Utilization and Element Cycling Functions of Hydrothermarchaeota in Hydrothermal Sediment.</title>
        <authorList>
            <person name="Zhou Z."/>
            <person name="Liu Y."/>
            <person name="Xu W."/>
            <person name="Pan J."/>
            <person name="Luo Z.H."/>
            <person name="Li M."/>
        </authorList>
    </citation>
    <scope>NUCLEOTIDE SEQUENCE</scope>
    <source>
        <strain evidence="3">SpSt-649</strain>
    </source>
</reference>
<dbReference type="AlphaFoldDB" id="A0A7C4D2Q2"/>
<dbReference type="EMBL" id="DTBQ01000099">
    <property type="protein sequence ID" value="HGM46822.1"/>
    <property type="molecule type" value="Genomic_DNA"/>
</dbReference>
<name>A0A7C4D2Q2_THEPE</name>
<sequence>MDRRLILAVLILFVVAAAALLILPKQPPPQQPPATQPPEQPPHEQPPPSQPPPAQPPPQEQPAGVTLYVITRHEQTIQDATRRLFLSSSLAKQYNIVNIVFLPVNAEQWPEYIKSAAAKGQGIDVAWGGGPTLFNLLDEQGLLEPIDESKVPEFKLVLDELKKIPSSLAGAPTFKVGSDGKIRWIGASVSSFGFTVNREILARYSLPAPVKWADLGSPVYARTLPALQLVGVADPTMSTSNLRMFEIILQAYGWEKGWRALTLIAANSKIYSGSSDVRDAVIRGDLAVGTTIDFYGYTAQQQNPACLYVIPAGESIVNADPIAVLKGARHPREAAVFVAWVLNEMGGQLVWLDPNINRLPINPKVFETPEGAKRPDLKKALDELSSASGIAFNETLSSLWVTAVMYYFKATLVDAHDDLQPVWAQIAKAYLDGKITQQQFNMLVDALTAPLTFTDPLTGAKTTFTLDYAVKISRYMATDPAIYQNLMNQWKEAARARYLKAQELFKQVAKP</sequence>